<protein>
    <submittedName>
        <fullName evidence="2">Uncharacterized protein</fullName>
    </submittedName>
</protein>
<organism evidence="2 3">
    <name type="scientific">Sodalis glossinidius (strain morsitans)</name>
    <dbReference type="NCBI Taxonomy" id="343509"/>
    <lineage>
        <taxon>Bacteria</taxon>
        <taxon>Pseudomonadati</taxon>
        <taxon>Pseudomonadota</taxon>
        <taxon>Gammaproteobacteria</taxon>
        <taxon>Enterobacterales</taxon>
        <taxon>Bruguierivoracaceae</taxon>
        <taxon>Sodalis</taxon>
    </lineage>
</organism>
<evidence type="ECO:0000313" key="2">
    <source>
        <dbReference type="EMBL" id="CRL45020.1"/>
    </source>
</evidence>
<dbReference type="Proteomes" id="UP000245838">
    <property type="component" value="Chromosome sggmmb4_Chromosome"/>
</dbReference>
<accession>A0A193QJB8</accession>
<feature type="compositionally biased region" description="Basic residues" evidence="1">
    <location>
        <begin position="146"/>
        <end position="164"/>
    </location>
</feature>
<evidence type="ECO:0000313" key="3">
    <source>
        <dbReference type="Proteomes" id="UP000245838"/>
    </source>
</evidence>
<sequence>MVGITVREDALLKRRTGLCPCRMNHRLPHRRCRPRSLPVDRRSISLSTGRLTPDLYWAASLSLVHAASRARNATFLPVVEPAKVHLAGQPERHHQGIVALTLHWSFPVAIAPRQPCRLQACARLALRIFRCRPSGETAPWFPPCRRTQRHRPRRRRALRRGLTR</sequence>
<gene>
    <name evidence="2" type="ORF">SGGMMB4_02490</name>
</gene>
<dbReference type="EMBL" id="LN854557">
    <property type="protein sequence ID" value="CRL45020.1"/>
    <property type="molecule type" value="Genomic_DNA"/>
</dbReference>
<feature type="region of interest" description="Disordered" evidence="1">
    <location>
        <begin position="145"/>
        <end position="164"/>
    </location>
</feature>
<name>A0A193QJB8_SODGM</name>
<reference evidence="2 3" key="1">
    <citation type="submission" date="2015-05" db="EMBL/GenBank/DDBJ databases">
        <authorList>
            <person name="Goodhead I."/>
        </authorList>
    </citation>
    <scope>NUCLEOTIDE SEQUENCE [LARGE SCALE GENOMIC DNA]</scope>
    <source>
        <strain evidence="3">morsitans</strain>
    </source>
</reference>
<evidence type="ECO:0000256" key="1">
    <source>
        <dbReference type="SAM" id="MobiDB-lite"/>
    </source>
</evidence>
<proteinExistence type="predicted"/>
<dbReference type="AlphaFoldDB" id="A0A193QJB8"/>